<keyword evidence="4" id="KW-1133">Transmembrane helix</keyword>
<evidence type="ECO:0000256" key="5">
    <source>
        <dbReference type="ARBA" id="ARBA00023136"/>
    </source>
</evidence>
<accession>A0A1I7YW21</accession>
<evidence type="ECO:0000313" key="9">
    <source>
        <dbReference type="WBParaSite" id="L893_g20098.t1"/>
    </source>
</evidence>
<feature type="compositionally biased region" description="Polar residues" evidence="6">
    <location>
        <begin position="43"/>
        <end position="56"/>
    </location>
</feature>
<dbReference type="Pfam" id="PF00168">
    <property type="entry name" value="C2"/>
    <property type="match status" value="1"/>
</dbReference>
<protein>
    <submittedName>
        <fullName evidence="9">C2 domain-containing protein</fullName>
    </submittedName>
</protein>
<keyword evidence="3" id="KW-0677">Repeat</keyword>
<comment type="subcellular location">
    <subcellularLocation>
        <location evidence="1">Membrane</location>
        <topology evidence="1">Single-pass membrane protein</topology>
    </subcellularLocation>
</comment>
<keyword evidence="5" id="KW-0472">Membrane</keyword>
<dbReference type="SMART" id="SM00239">
    <property type="entry name" value="C2"/>
    <property type="match status" value="1"/>
</dbReference>
<feature type="compositionally biased region" description="Polar residues" evidence="6">
    <location>
        <begin position="92"/>
        <end position="103"/>
    </location>
</feature>
<keyword evidence="2" id="KW-0812">Transmembrane</keyword>
<evidence type="ECO:0000259" key="7">
    <source>
        <dbReference type="PROSITE" id="PS50004"/>
    </source>
</evidence>
<evidence type="ECO:0000256" key="6">
    <source>
        <dbReference type="SAM" id="MobiDB-lite"/>
    </source>
</evidence>
<dbReference type="GO" id="GO:0007009">
    <property type="term" value="P:plasma membrane organization"/>
    <property type="evidence" value="ECO:0007669"/>
    <property type="project" value="TreeGrafter"/>
</dbReference>
<feature type="domain" description="C2" evidence="7">
    <location>
        <begin position="132"/>
        <end position="252"/>
    </location>
</feature>
<dbReference type="WBParaSite" id="L893_g20098.t1">
    <property type="protein sequence ID" value="L893_g20098.t1"/>
    <property type="gene ID" value="L893_g20098"/>
</dbReference>
<feature type="compositionally biased region" description="Polar residues" evidence="6">
    <location>
        <begin position="71"/>
        <end position="84"/>
    </location>
</feature>
<evidence type="ECO:0000256" key="2">
    <source>
        <dbReference type="ARBA" id="ARBA00022692"/>
    </source>
</evidence>
<organism evidence="8 9">
    <name type="scientific">Steinernema glaseri</name>
    <dbReference type="NCBI Taxonomy" id="37863"/>
    <lineage>
        <taxon>Eukaryota</taxon>
        <taxon>Metazoa</taxon>
        <taxon>Ecdysozoa</taxon>
        <taxon>Nematoda</taxon>
        <taxon>Chromadorea</taxon>
        <taxon>Rhabditida</taxon>
        <taxon>Tylenchina</taxon>
        <taxon>Panagrolaimomorpha</taxon>
        <taxon>Strongyloidoidea</taxon>
        <taxon>Steinernematidae</taxon>
        <taxon>Steinernema</taxon>
    </lineage>
</organism>
<dbReference type="AlphaFoldDB" id="A0A1I7YW21"/>
<evidence type="ECO:0000256" key="4">
    <source>
        <dbReference type="ARBA" id="ARBA00022989"/>
    </source>
</evidence>
<dbReference type="PANTHER" id="PTHR12546:SF33">
    <property type="entry name" value="SPERM VESICLE FUSION PROTEIN FER-1"/>
    <property type="match status" value="1"/>
</dbReference>
<evidence type="ECO:0000256" key="3">
    <source>
        <dbReference type="ARBA" id="ARBA00022737"/>
    </source>
</evidence>
<name>A0A1I7YW21_9BILA</name>
<evidence type="ECO:0000313" key="8">
    <source>
        <dbReference type="Proteomes" id="UP000095287"/>
    </source>
</evidence>
<feature type="region of interest" description="Disordered" evidence="6">
    <location>
        <begin position="1"/>
        <end position="119"/>
    </location>
</feature>
<dbReference type="PROSITE" id="PS50004">
    <property type="entry name" value="C2"/>
    <property type="match status" value="1"/>
</dbReference>
<keyword evidence="8" id="KW-1185">Reference proteome</keyword>
<sequence>MSRNSNNQSDREEPPKRAGRIRQSSFGHKSSRLKHTKRRRSNTPESSAHTNTSDGNVSDDEVGESGRSENTETAVETSDGNDTSIIEESDDNAPSSRNNSDWETTTITSSQSSRSLRHRKHIDLGELAKNDNEFDAMNQVEHDPKTVQQYNVRVRIAEAKELQGSELNPLVRVYIDGKSRATRIRRSTDAPRWDQTLSFSFTKSLEQINQTDIEFGVYSARRMVRDSLLGTFQCNLGLIYIQKHHTIVDKWLALTPGGRDRSESENNGAEICGFLKVSISVYRSHQNPPSLSALRTMKTENAYDDVLFRAQLLNYTLRVS</sequence>
<dbReference type="SUPFAM" id="SSF49562">
    <property type="entry name" value="C2 domain (Calcium/lipid-binding domain, CaLB)"/>
    <property type="match status" value="1"/>
</dbReference>
<feature type="compositionally biased region" description="Low complexity" evidence="6">
    <location>
        <begin position="104"/>
        <end position="114"/>
    </location>
</feature>
<dbReference type="Proteomes" id="UP000095287">
    <property type="component" value="Unplaced"/>
</dbReference>
<dbReference type="Gene3D" id="2.60.40.150">
    <property type="entry name" value="C2 domain"/>
    <property type="match status" value="1"/>
</dbReference>
<dbReference type="InterPro" id="IPR012968">
    <property type="entry name" value="FerIin_dom"/>
</dbReference>
<evidence type="ECO:0000256" key="1">
    <source>
        <dbReference type="ARBA" id="ARBA00004167"/>
    </source>
</evidence>
<dbReference type="GO" id="GO:0061025">
    <property type="term" value="P:membrane fusion"/>
    <property type="evidence" value="ECO:0007669"/>
    <property type="project" value="TreeGrafter"/>
</dbReference>
<dbReference type="SMART" id="SM01202">
    <property type="entry name" value="FerI"/>
    <property type="match status" value="1"/>
</dbReference>
<dbReference type="PANTHER" id="PTHR12546">
    <property type="entry name" value="FER-1-LIKE"/>
    <property type="match status" value="1"/>
</dbReference>
<dbReference type="InterPro" id="IPR035892">
    <property type="entry name" value="C2_domain_sf"/>
</dbReference>
<proteinExistence type="predicted"/>
<dbReference type="InterPro" id="IPR000008">
    <property type="entry name" value="C2_dom"/>
</dbReference>
<dbReference type="GO" id="GO:0016020">
    <property type="term" value="C:membrane"/>
    <property type="evidence" value="ECO:0007669"/>
    <property type="project" value="UniProtKB-SubCell"/>
</dbReference>
<dbReference type="InterPro" id="IPR037721">
    <property type="entry name" value="Ferlin"/>
</dbReference>
<reference evidence="9" key="1">
    <citation type="submission" date="2016-11" db="UniProtKB">
        <authorList>
            <consortium name="WormBaseParasite"/>
        </authorList>
    </citation>
    <scope>IDENTIFICATION</scope>
</reference>
<feature type="compositionally biased region" description="Basic residues" evidence="6">
    <location>
        <begin position="29"/>
        <end position="41"/>
    </location>
</feature>